<dbReference type="Gene3D" id="3.40.190.10">
    <property type="entry name" value="Periplasmic binding protein-like II"/>
    <property type="match status" value="2"/>
</dbReference>
<dbReference type="SUPFAM" id="SSF53850">
    <property type="entry name" value="Periplasmic binding protein-like II"/>
    <property type="match status" value="1"/>
</dbReference>
<dbReference type="EMBL" id="FNHU01000010">
    <property type="protein sequence ID" value="SDM99682.1"/>
    <property type="molecule type" value="Genomic_DNA"/>
</dbReference>
<dbReference type="PROSITE" id="PS51318">
    <property type="entry name" value="TAT"/>
    <property type="match status" value="1"/>
</dbReference>
<dbReference type="PROSITE" id="PS51257">
    <property type="entry name" value="PROKAR_LIPOPROTEIN"/>
    <property type="match status" value="1"/>
</dbReference>
<evidence type="ECO:0000256" key="4">
    <source>
        <dbReference type="ARBA" id="ARBA00023139"/>
    </source>
</evidence>
<dbReference type="PANTHER" id="PTHR43649">
    <property type="entry name" value="ARABINOSE-BINDING PROTEIN-RELATED"/>
    <property type="match status" value="1"/>
</dbReference>
<evidence type="ECO:0000256" key="2">
    <source>
        <dbReference type="ARBA" id="ARBA00022729"/>
    </source>
</evidence>
<keyword evidence="2 6" id="KW-0732">Signal</keyword>
<dbReference type="RefSeq" id="WP_092611300.1">
    <property type="nucleotide sequence ID" value="NZ_FNHU01000010.1"/>
</dbReference>
<evidence type="ECO:0000256" key="3">
    <source>
        <dbReference type="ARBA" id="ARBA00023136"/>
    </source>
</evidence>
<evidence type="ECO:0000256" key="1">
    <source>
        <dbReference type="ARBA" id="ARBA00022475"/>
    </source>
</evidence>
<dbReference type="Proteomes" id="UP000199671">
    <property type="component" value="Unassembled WGS sequence"/>
</dbReference>
<feature type="chain" id="PRO_5011518375" evidence="6">
    <location>
        <begin position="23"/>
        <end position="422"/>
    </location>
</feature>
<reference evidence="7 8" key="1">
    <citation type="submission" date="2016-10" db="EMBL/GenBank/DDBJ databases">
        <authorList>
            <person name="de Groot N.N."/>
        </authorList>
    </citation>
    <scope>NUCLEOTIDE SEQUENCE [LARGE SCALE GENOMIC DNA]</scope>
    <source>
        <strain evidence="7 8">KPR-7B</strain>
    </source>
</reference>
<keyword evidence="1" id="KW-1003">Cell membrane</keyword>
<dbReference type="Pfam" id="PF01547">
    <property type="entry name" value="SBP_bac_1"/>
    <property type="match status" value="1"/>
</dbReference>
<organism evidence="7 8">
    <name type="scientific">Actinomyces ruminicola</name>
    <dbReference type="NCBI Taxonomy" id="332524"/>
    <lineage>
        <taxon>Bacteria</taxon>
        <taxon>Bacillati</taxon>
        <taxon>Actinomycetota</taxon>
        <taxon>Actinomycetes</taxon>
        <taxon>Actinomycetales</taxon>
        <taxon>Actinomycetaceae</taxon>
        <taxon>Actinomyces</taxon>
    </lineage>
</organism>
<dbReference type="AlphaFoldDB" id="A0A1G9XS80"/>
<keyword evidence="3" id="KW-0472">Membrane</keyword>
<proteinExistence type="predicted"/>
<dbReference type="InterPro" id="IPR006059">
    <property type="entry name" value="SBP"/>
</dbReference>
<dbReference type="PANTHER" id="PTHR43649:SF33">
    <property type="entry name" value="POLYGALACTURONAN_RHAMNOGALACTURONAN-BINDING PROTEIN YTCQ"/>
    <property type="match status" value="1"/>
</dbReference>
<feature type="signal peptide" evidence="6">
    <location>
        <begin position="1"/>
        <end position="22"/>
    </location>
</feature>
<dbReference type="OrthoDB" id="8478044at2"/>
<evidence type="ECO:0000256" key="5">
    <source>
        <dbReference type="ARBA" id="ARBA00023288"/>
    </source>
</evidence>
<evidence type="ECO:0000256" key="6">
    <source>
        <dbReference type="SAM" id="SignalP"/>
    </source>
</evidence>
<evidence type="ECO:0000313" key="8">
    <source>
        <dbReference type="Proteomes" id="UP000199671"/>
    </source>
</evidence>
<name>A0A1G9XS80_9ACTO</name>
<evidence type="ECO:0000313" key="7">
    <source>
        <dbReference type="EMBL" id="SDM99682.1"/>
    </source>
</evidence>
<gene>
    <name evidence="7" type="ORF">SAMN04487766_11066</name>
</gene>
<dbReference type="InterPro" id="IPR006311">
    <property type="entry name" value="TAT_signal"/>
</dbReference>
<sequence>MYLTRRQSLAAAGITALAGALAACGSGDSSAGSSDAVELTLAISESADSEIRKQFETIAADFAAANSGITVKLAPASTNYEADMKVKMAANDLPDIFATHGWSVKRYSEFLTPLTDESWAADVNELLDSSMRDENGDLFAFPTQLDLVGLMYNEDVLSAAGVDPASLSTWNDFSAACDKIVANGTAGIYAYAKDAGYPGNLANLAAYAFYGQNDLDGLLEGTFSDKAWKGLAGLISGWAEAGYFNKDYTSATVDDCAKALAQGDTGFALVNNTVAMNAMSYNPDAKIGYVTLPGGGEVAPYLVGGEGQTALGVAASGHVDEAKKFLEYLAQPEVAAKLVSGLGNPSGLTTVEAELGPLTESYEAVNASGAELLPYFDRSYMPNGMWSTMCTAVDSLVTGQGTVDSTTDQVRAEFENLYGQSA</sequence>
<dbReference type="InterPro" id="IPR050490">
    <property type="entry name" value="Bact_solute-bd_prot1"/>
</dbReference>
<protein>
    <submittedName>
        <fullName evidence="7">Raffinose/stachyose/melibiose transport system substrate-binding protein</fullName>
    </submittedName>
</protein>
<keyword evidence="5" id="KW-0449">Lipoprotein</keyword>
<keyword evidence="4" id="KW-0564">Palmitate</keyword>
<accession>A0A1G9XS80</accession>